<dbReference type="RefSeq" id="WP_252592958.1">
    <property type="nucleotide sequence ID" value="NZ_CP099489.1"/>
</dbReference>
<dbReference type="EMBL" id="CP099489">
    <property type="protein sequence ID" value="USQ79854.1"/>
    <property type="molecule type" value="Genomic_DNA"/>
</dbReference>
<reference evidence="2" key="1">
    <citation type="submission" date="2022-06" db="EMBL/GenBank/DDBJ databases">
        <title>Ornithinimicrobium HY1793.</title>
        <authorList>
            <person name="Huang Y."/>
        </authorList>
    </citation>
    <scope>NUCLEOTIDE SEQUENCE</scope>
    <source>
        <strain evidence="2">HY1793</strain>
    </source>
</reference>
<feature type="transmembrane region" description="Helical" evidence="1">
    <location>
        <begin position="12"/>
        <end position="37"/>
    </location>
</feature>
<name>A0ABY4YSV4_9MICO</name>
<sequence>MNTFWATSPLSLATLIGAALTTGLTAGLLYAFAHAVMPGLGTLGDAEHLRSFQRIDAAIANPWMGLAFGGSPVLTLAALLLHLREGGAVLLWLGAALALILATIAITAAVNLPLNAQIQSAAPSFTDATALRERFERRWVTWNIVRTVTSVGSVLCLSAALLASPTA</sequence>
<feature type="transmembrane region" description="Helical" evidence="1">
    <location>
        <begin position="144"/>
        <end position="163"/>
    </location>
</feature>
<dbReference type="Proteomes" id="UP001056455">
    <property type="component" value="Chromosome"/>
</dbReference>
<feature type="transmembrane region" description="Helical" evidence="1">
    <location>
        <begin position="89"/>
        <end position="110"/>
    </location>
</feature>
<keyword evidence="3" id="KW-1185">Reference proteome</keyword>
<gene>
    <name evidence="2" type="ORF">NF556_20075</name>
</gene>
<evidence type="ECO:0000256" key="1">
    <source>
        <dbReference type="SAM" id="Phobius"/>
    </source>
</evidence>
<proteinExistence type="predicted"/>
<dbReference type="Pfam" id="PF08592">
    <property type="entry name" value="Anthrone_oxy"/>
    <property type="match status" value="1"/>
</dbReference>
<feature type="transmembrane region" description="Helical" evidence="1">
    <location>
        <begin position="58"/>
        <end position="83"/>
    </location>
</feature>
<keyword evidence="1" id="KW-1133">Transmembrane helix</keyword>
<protein>
    <submittedName>
        <fullName evidence="2">DUF1772 domain-containing protein</fullName>
    </submittedName>
</protein>
<accession>A0ABY4YSV4</accession>
<dbReference type="InterPro" id="IPR013901">
    <property type="entry name" value="Anthrone_oxy"/>
</dbReference>
<evidence type="ECO:0000313" key="2">
    <source>
        <dbReference type="EMBL" id="USQ79854.1"/>
    </source>
</evidence>
<evidence type="ECO:0000313" key="3">
    <source>
        <dbReference type="Proteomes" id="UP001056455"/>
    </source>
</evidence>
<keyword evidence="1" id="KW-0812">Transmembrane</keyword>
<organism evidence="2 3">
    <name type="scientific">Ornithinimicrobium faecis</name>
    <dbReference type="NCBI Taxonomy" id="2934158"/>
    <lineage>
        <taxon>Bacteria</taxon>
        <taxon>Bacillati</taxon>
        <taxon>Actinomycetota</taxon>
        <taxon>Actinomycetes</taxon>
        <taxon>Micrococcales</taxon>
        <taxon>Ornithinimicrobiaceae</taxon>
        <taxon>Ornithinimicrobium</taxon>
    </lineage>
</organism>
<keyword evidence="1" id="KW-0472">Membrane</keyword>